<dbReference type="GO" id="GO:0004493">
    <property type="term" value="F:methylmalonyl-CoA epimerase activity"/>
    <property type="evidence" value="ECO:0007669"/>
    <property type="project" value="TreeGrafter"/>
</dbReference>
<evidence type="ECO:0000259" key="2">
    <source>
        <dbReference type="PROSITE" id="PS51819"/>
    </source>
</evidence>
<dbReference type="GO" id="GO:0046491">
    <property type="term" value="P:L-methylmalonyl-CoA metabolic process"/>
    <property type="evidence" value="ECO:0007669"/>
    <property type="project" value="TreeGrafter"/>
</dbReference>
<dbReference type="Pfam" id="PF13669">
    <property type="entry name" value="Glyoxalase_4"/>
    <property type="match status" value="1"/>
</dbReference>
<keyword evidence="3" id="KW-0223">Dioxygenase</keyword>
<proteinExistence type="predicted"/>
<name>A0A1N7N658_9BACL</name>
<keyword evidence="4" id="KW-1185">Reference proteome</keyword>
<accession>A0A1N7N658</accession>
<gene>
    <name evidence="3" type="ORF">SAMN05421799_10795</name>
</gene>
<evidence type="ECO:0000313" key="3">
    <source>
        <dbReference type="EMBL" id="SIS93738.1"/>
    </source>
</evidence>
<dbReference type="PROSITE" id="PS51819">
    <property type="entry name" value="VOC"/>
    <property type="match status" value="1"/>
</dbReference>
<protein>
    <submittedName>
        <fullName evidence="3">Catechol 2,3-dioxygenase</fullName>
    </submittedName>
</protein>
<dbReference type="OrthoDB" id="9788468at2"/>
<dbReference type="PANTHER" id="PTHR43048:SF3">
    <property type="entry name" value="METHYLMALONYL-COA EPIMERASE, MITOCHONDRIAL"/>
    <property type="match status" value="1"/>
</dbReference>
<dbReference type="PANTHER" id="PTHR43048">
    <property type="entry name" value="METHYLMALONYL-COA EPIMERASE"/>
    <property type="match status" value="1"/>
</dbReference>
<keyword evidence="1" id="KW-0479">Metal-binding</keyword>
<dbReference type="STRING" id="252246.SAMN05421799_10795"/>
<dbReference type="EMBL" id="FTOO01000007">
    <property type="protein sequence ID" value="SIS93738.1"/>
    <property type="molecule type" value="Genomic_DNA"/>
</dbReference>
<dbReference type="InterPro" id="IPR029068">
    <property type="entry name" value="Glyas_Bleomycin-R_OHBP_Dase"/>
</dbReference>
<dbReference type="GO" id="GO:0046872">
    <property type="term" value="F:metal ion binding"/>
    <property type="evidence" value="ECO:0007669"/>
    <property type="project" value="UniProtKB-KW"/>
</dbReference>
<dbReference type="GO" id="GO:0051213">
    <property type="term" value="F:dioxygenase activity"/>
    <property type="evidence" value="ECO:0007669"/>
    <property type="project" value="UniProtKB-KW"/>
</dbReference>
<reference evidence="4" key="1">
    <citation type="submission" date="2017-01" db="EMBL/GenBank/DDBJ databases">
        <authorList>
            <person name="Varghese N."/>
            <person name="Submissions S."/>
        </authorList>
    </citation>
    <scope>NUCLEOTIDE SEQUENCE [LARGE SCALE GENOMIC DNA]</scope>
    <source>
        <strain evidence="4">DSM 16176</strain>
    </source>
</reference>
<keyword evidence="3" id="KW-0560">Oxidoreductase</keyword>
<sequence>MEAHSIGTRRVAQIGILVRDIEAASAAWAKLLGCEVPPWHWTEPYDEAQTVYEGEPTPARAKLAFFHLDNVDIELIEPDEHPSTWRAWLDEHGEGVHHIAFEIEGMAARSEALSGAGWRLIQRGEYKGGRYAYFDGAPSVRAVIELLENDRR</sequence>
<evidence type="ECO:0000256" key="1">
    <source>
        <dbReference type="ARBA" id="ARBA00022723"/>
    </source>
</evidence>
<dbReference type="SUPFAM" id="SSF54593">
    <property type="entry name" value="Glyoxalase/Bleomycin resistance protein/Dihydroxybiphenyl dioxygenase"/>
    <property type="match status" value="1"/>
</dbReference>
<dbReference type="InterPro" id="IPR037523">
    <property type="entry name" value="VOC_core"/>
</dbReference>
<evidence type="ECO:0000313" key="4">
    <source>
        <dbReference type="Proteomes" id="UP000186156"/>
    </source>
</evidence>
<dbReference type="Proteomes" id="UP000186156">
    <property type="component" value="Unassembled WGS sequence"/>
</dbReference>
<dbReference type="AlphaFoldDB" id="A0A1N7N658"/>
<feature type="domain" description="VOC" evidence="2">
    <location>
        <begin position="10"/>
        <end position="149"/>
    </location>
</feature>
<dbReference type="InterPro" id="IPR051785">
    <property type="entry name" value="MMCE/EMCE_epimerase"/>
</dbReference>
<organism evidence="3 4">
    <name type="scientific">Alicyclobacillus vulcanalis</name>
    <dbReference type="NCBI Taxonomy" id="252246"/>
    <lineage>
        <taxon>Bacteria</taxon>
        <taxon>Bacillati</taxon>
        <taxon>Bacillota</taxon>
        <taxon>Bacilli</taxon>
        <taxon>Bacillales</taxon>
        <taxon>Alicyclobacillaceae</taxon>
        <taxon>Alicyclobacillus</taxon>
    </lineage>
</organism>
<dbReference type="Gene3D" id="3.10.180.10">
    <property type="entry name" value="2,3-Dihydroxybiphenyl 1,2-Dioxygenase, domain 1"/>
    <property type="match status" value="1"/>
</dbReference>
<dbReference type="RefSeq" id="WP_076347421.1">
    <property type="nucleotide sequence ID" value="NZ_FTOO01000007.1"/>
</dbReference>